<proteinExistence type="predicted"/>
<dbReference type="EMBL" id="JAUZMY010000005">
    <property type="protein sequence ID" value="MEE2036930.1"/>
    <property type="molecule type" value="Genomic_DNA"/>
</dbReference>
<keyword evidence="6" id="KW-1185">Reference proteome</keyword>
<keyword evidence="1" id="KW-0805">Transcription regulation</keyword>
<dbReference type="Pfam" id="PF06445">
    <property type="entry name" value="GyrI-like"/>
    <property type="match status" value="1"/>
</dbReference>
<accession>A0ABU7K3V5</accession>
<sequence>MLDRLNRALERVEEDPGTPLDVAGMARDALTSEHHLRRLFSALAGMSLSEYARRRRLTLAGAEVIHGDAPLLDIAVRHGYGSAEAFARAFRALHGVGPGEARRTGAVLASQPRMTFRLTVEGSTTMRYRIVEKEAFRLVGHRARVPLVHEGPNPAVVAFTKGLGRAALEEVGRLSDQEPHGVLSVSAHVDPSREEGSELDYYQAAATSAPAPEGMEVLEVPAGTWVVFPFSGPSGSFPESLQRMWADAFAHWFPSHPSYRTAEGPELLRVEYGEDPTAAEGELWLPVERAR</sequence>
<name>A0ABU7K3V5_9ACTN</name>
<evidence type="ECO:0000259" key="4">
    <source>
        <dbReference type="PROSITE" id="PS01124"/>
    </source>
</evidence>
<organism evidence="5 6">
    <name type="scientific">Nocardiopsis codii</name>
    <dbReference type="NCBI Taxonomy" id="3065942"/>
    <lineage>
        <taxon>Bacteria</taxon>
        <taxon>Bacillati</taxon>
        <taxon>Actinomycetota</taxon>
        <taxon>Actinomycetes</taxon>
        <taxon>Streptosporangiales</taxon>
        <taxon>Nocardiopsidaceae</taxon>
        <taxon>Nocardiopsis</taxon>
    </lineage>
</organism>
<dbReference type="InterPro" id="IPR018060">
    <property type="entry name" value="HTH_AraC"/>
</dbReference>
<dbReference type="Pfam" id="PF12833">
    <property type="entry name" value="HTH_18"/>
    <property type="match status" value="1"/>
</dbReference>
<feature type="domain" description="HTH araC/xylS-type" evidence="4">
    <location>
        <begin position="6"/>
        <end position="104"/>
    </location>
</feature>
<dbReference type="RefSeq" id="WP_330090732.1">
    <property type="nucleotide sequence ID" value="NZ_JAUZMY010000005.1"/>
</dbReference>
<dbReference type="InterPro" id="IPR011256">
    <property type="entry name" value="Reg_factor_effector_dom_sf"/>
</dbReference>
<evidence type="ECO:0000313" key="6">
    <source>
        <dbReference type="Proteomes" id="UP001356095"/>
    </source>
</evidence>
<dbReference type="InterPro" id="IPR009057">
    <property type="entry name" value="Homeodomain-like_sf"/>
</dbReference>
<evidence type="ECO:0000256" key="1">
    <source>
        <dbReference type="ARBA" id="ARBA00023015"/>
    </source>
</evidence>
<dbReference type="PROSITE" id="PS01124">
    <property type="entry name" value="HTH_ARAC_FAMILY_2"/>
    <property type="match status" value="1"/>
</dbReference>
<dbReference type="InterPro" id="IPR010499">
    <property type="entry name" value="AraC_E-bd"/>
</dbReference>
<comment type="caution">
    <text evidence="5">The sequence shown here is derived from an EMBL/GenBank/DDBJ whole genome shotgun (WGS) entry which is preliminary data.</text>
</comment>
<dbReference type="SMART" id="SM00342">
    <property type="entry name" value="HTH_ARAC"/>
    <property type="match status" value="1"/>
</dbReference>
<keyword evidence="2" id="KW-0238">DNA-binding</keyword>
<keyword evidence="3" id="KW-0804">Transcription</keyword>
<dbReference type="PANTHER" id="PTHR47504">
    <property type="entry name" value="RIGHT ORIGIN-BINDING PROTEIN"/>
    <property type="match status" value="1"/>
</dbReference>
<dbReference type="SMART" id="SM00871">
    <property type="entry name" value="AraC_E_bind"/>
    <property type="match status" value="1"/>
</dbReference>
<dbReference type="PANTHER" id="PTHR47504:SF5">
    <property type="entry name" value="RIGHT ORIGIN-BINDING PROTEIN"/>
    <property type="match status" value="1"/>
</dbReference>
<dbReference type="Proteomes" id="UP001356095">
    <property type="component" value="Unassembled WGS sequence"/>
</dbReference>
<dbReference type="SUPFAM" id="SSF55136">
    <property type="entry name" value="Probable bacterial effector-binding domain"/>
    <property type="match status" value="1"/>
</dbReference>
<reference evidence="5 6" key="1">
    <citation type="submission" date="2023-08" db="EMBL/GenBank/DDBJ databases">
        <authorList>
            <person name="Girao M."/>
            <person name="Carvalho M.F."/>
        </authorList>
    </citation>
    <scope>NUCLEOTIDE SEQUENCE [LARGE SCALE GENOMIC DNA]</scope>
    <source>
        <strain evidence="5 6">CT-R113</strain>
    </source>
</reference>
<evidence type="ECO:0000256" key="2">
    <source>
        <dbReference type="ARBA" id="ARBA00023125"/>
    </source>
</evidence>
<evidence type="ECO:0000313" key="5">
    <source>
        <dbReference type="EMBL" id="MEE2036930.1"/>
    </source>
</evidence>
<dbReference type="Gene3D" id="3.20.80.10">
    <property type="entry name" value="Regulatory factor, effector binding domain"/>
    <property type="match status" value="1"/>
</dbReference>
<gene>
    <name evidence="5" type="ORF">Q8791_06820</name>
</gene>
<dbReference type="InterPro" id="IPR029442">
    <property type="entry name" value="GyrI-like"/>
</dbReference>
<dbReference type="SUPFAM" id="SSF46689">
    <property type="entry name" value="Homeodomain-like"/>
    <property type="match status" value="2"/>
</dbReference>
<evidence type="ECO:0000256" key="3">
    <source>
        <dbReference type="ARBA" id="ARBA00023163"/>
    </source>
</evidence>
<dbReference type="Gene3D" id="1.10.10.60">
    <property type="entry name" value="Homeodomain-like"/>
    <property type="match status" value="2"/>
</dbReference>
<dbReference type="InterPro" id="IPR050959">
    <property type="entry name" value="MarA-like"/>
</dbReference>
<protein>
    <submittedName>
        <fullName evidence="5">AraC family transcriptional regulator</fullName>
    </submittedName>
</protein>